<keyword evidence="1" id="KW-1133">Transmembrane helix</keyword>
<comment type="caution">
    <text evidence="2">The sequence shown here is derived from an EMBL/GenBank/DDBJ whole genome shotgun (WGS) entry which is preliminary data.</text>
</comment>
<dbReference type="EMBL" id="JAMQOS010000008">
    <property type="protein sequence ID" value="MDS0284475.1"/>
    <property type="molecule type" value="Genomic_DNA"/>
</dbReference>
<keyword evidence="1" id="KW-0472">Membrane</keyword>
<gene>
    <name evidence="2" type="ORF">NDI86_20470</name>
</gene>
<evidence type="ECO:0000313" key="3">
    <source>
        <dbReference type="Proteomes" id="UP001268864"/>
    </source>
</evidence>
<accession>A0ABU2FUN6</accession>
<evidence type="ECO:0000256" key="1">
    <source>
        <dbReference type="SAM" id="Phobius"/>
    </source>
</evidence>
<keyword evidence="3" id="KW-1185">Reference proteome</keyword>
<proteinExistence type="predicted"/>
<keyword evidence="1" id="KW-0812">Transmembrane</keyword>
<dbReference type="Proteomes" id="UP001268864">
    <property type="component" value="Unassembled WGS sequence"/>
</dbReference>
<organism evidence="2 3">
    <name type="scientific">Haloarcula onubensis</name>
    <dbReference type="NCBI Taxonomy" id="2950539"/>
    <lineage>
        <taxon>Archaea</taxon>
        <taxon>Methanobacteriati</taxon>
        <taxon>Methanobacteriota</taxon>
        <taxon>Stenosarchaea group</taxon>
        <taxon>Halobacteria</taxon>
        <taxon>Halobacteriales</taxon>
        <taxon>Haloarculaceae</taxon>
        <taxon>Haloarcula</taxon>
    </lineage>
</organism>
<sequence length="65" mass="6887">MTDWSLRDTFGIVIVLGITLSAARAVDGIAQALVVLVGVVVALLWIGNFVLRGYTEALTTPDAEN</sequence>
<feature type="transmembrane region" description="Helical" evidence="1">
    <location>
        <begin position="35"/>
        <end position="51"/>
    </location>
</feature>
<evidence type="ECO:0000313" key="2">
    <source>
        <dbReference type="EMBL" id="MDS0284475.1"/>
    </source>
</evidence>
<dbReference type="RefSeq" id="WP_310902137.1">
    <property type="nucleotide sequence ID" value="NZ_JAMQOS010000008.1"/>
</dbReference>
<protein>
    <submittedName>
        <fullName evidence="2">Uncharacterized protein</fullName>
    </submittedName>
</protein>
<reference evidence="2 3" key="1">
    <citation type="submission" date="2022-06" db="EMBL/GenBank/DDBJ databases">
        <title>Halomicroarcula sp. a new haloarchaeum isolate from saline soil.</title>
        <authorList>
            <person name="Strakova D."/>
            <person name="Galisteo C."/>
            <person name="Sanchez-Porro C."/>
            <person name="Ventosa A."/>
        </authorList>
    </citation>
    <scope>NUCLEOTIDE SEQUENCE [LARGE SCALE GENOMIC DNA]</scope>
    <source>
        <strain evidence="2 3">S3CR25-11</strain>
    </source>
</reference>
<name>A0ABU2FUN6_9EURY</name>